<dbReference type="InterPro" id="IPR002850">
    <property type="entry name" value="PIN_toxin-like"/>
</dbReference>
<sequence length="139" mass="15636">MKRVVLDTSVIATALRSQTGASFALLRAVEYGRLKILATPSLFLEYEDVLKRPEQRQVTGLSLQDVNELLDELAALVEPVEVHLLWRPQLRDPDDEMVLEAAINGRADALVTYNIRDFRGAAPRFGIRLIQPAELLKEL</sequence>
<dbReference type="SUPFAM" id="SSF88723">
    <property type="entry name" value="PIN domain-like"/>
    <property type="match status" value="1"/>
</dbReference>
<feature type="domain" description="PIN" evidence="1">
    <location>
        <begin position="2"/>
        <end position="119"/>
    </location>
</feature>
<accession>A0A081R928</accession>
<dbReference type="Proteomes" id="UP000028411">
    <property type="component" value="Unassembled WGS sequence"/>
</dbReference>
<dbReference type="NCBIfam" id="TIGR00305">
    <property type="entry name" value="putative toxin-antitoxin system toxin component, PIN family"/>
    <property type="match status" value="1"/>
</dbReference>
<comment type="caution">
    <text evidence="2">The sequence shown here is derived from an EMBL/GenBank/DDBJ whole genome shotgun (WGS) entry which is preliminary data.</text>
</comment>
<proteinExistence type="predicted"/>
<dbReference type="RefSeq" id="WP_037456305.1">
    <property type="nucleotide sequence ID" value="NZ_JFHR01000067.1"/>
</dbReference>
<gene>
    <name evidence="2" type="ORF">BV95_04035</name>
</gene>
<organism evidence="2 3">
    <name type="scientific">Sphingobium chlorophenolicum</name>
    <dbReference type="NCBI Taxonomy" id="46429"/>
    <lineage>
        <taxon>Bacteria</taxon>
        <taxon>Pseudomonadati</taxon>
        <taxon>Pseudomonadota</taxon>
        <taxon>Alphaproteobacteria</taxon>
        <taxon>Sphingomonadales</taxon>
        <taxon>Sphingomonadaceae</taxon>
        <taxon>Sphingobium</taxon>
    </lineage>
</organism>
<dbReference type="AlphaFoldDB" id="A0A081R928"/>
<evidence type="ECO:0000313" key="3">
    <source>
        <dbReference type="Proteomes" id="UP000028411"/>
    </source>
</evidence>
<dbReference type="PANTHER" id="PTHR34610">
    <property type="entry name" value="SSL7007 PROTEIN"/>
    <property type="match status" value="1"/>
</dbReference>
<protein>
    <recommendedName>
        <fullName evidence="1">PIN domain-containing protein</fullName>
    </recommendedName>
</protein>
<evidence type="ECO:0000259" key="1">
    <source>
        <dbReference type="SMART" id="SM00670"/>
    </source>
</evidence>
<dbReference type="InterPro" id="IPR002716">
    <property type="entry name" value="PIN_dom"/>
</dbReference>
<name>A0A081R928_SPHCR</name>
<dbReference type="EMBL" id="JFHR01000067">
    <property type="protein sequence ID" value="KEQ51701.1"/>
    <property type="molecule type" value="Genomic_DNA"/>
</dbReference>
<dbReference type="SMART" id="SM00670">
    <property type="entry name" value="PINc"/>
    <property type="match status" value="1"/>
</dbReference>
<dbReference type="PATRIC" id="fig|46429.4.peg.4024"/>
<dbReference type="Pfam" id="PF13470">
    <property type="entry name" value="PIN_3"/>
    <property type="match status" value="1"/>
</dbReference>
<dbReference type="PANTHER" id="PTHR34610:SF3">
    <property type="entry name" value="SSL7007 PROTEIN"/>
    <property type="match status" value="1"/>
</dbReference>
<evidence type="ECO:0000313" key="2">
    <source>
        <dbReference type="EMBL" id="KEQ51701.1"/>
    </source>
</evidence>
<dbReference type="OrthoDB" id="5243920at2"/>
<dbReference type="eggNOG" id="COG1569">
    <property type="taxonomic scope" value="Bacteria"/>
</dbReference>
<reference evidence="2 3" key="1">
    <citation type="submission" date="2014-02" db="EMBL/GenBank/DDBJ databases">
        <title>Whole genome sequence of Sphingobium chlorophenolicum NBRC 16172.</title>
        <authorList>
            <person name="Gan H.M."/>
            <person name="Gan H.Y."/>
            <person name="Chew T.H."/>
            <person name="Savka M.A."/>
        </authorList>
    </citation>
    <scope>NUCLEOTIDE SEQUENCE [LARGE SCALE GENOMIC DNA]</scope>
    <source>
        <strain evidence="2 3">NBRC 16172</strain>
    </source>
</reference>
<dbReference type="InterPro" id="IPR029060">
    <property type="entry name" value="PIN-like_dom_sf"/>
</dbReference>